<keyword evidence="2" id="KW-0378">Hydrolase</keyword>
<reference evidence="3 4" key="1">
    <citation type="submission" date="2020-08" db="EMBL/GenBank/DDBJ databases">
        <title>Bridging the membrane lipid divide: bacteria of the FCB group superphylum have the potential to synthesize archaeal ether lipids.</title>
        <authorList>
            <person name="Villanueva L."/>
            <person name="Von Meijenfeldt F.A.B."/>
            <person name="Westbye A.B."/>
            <person name="Yadav S."/>
            <person name="Hopmans E.C."/>
            <person name="Dutilh B.E."/>
            <person name="Sinninghe Damste J.S."/>
        </authorList>
    </citation>
    <scope>NUCLEOTIDE SEQUENCE [LARGE SCALE GENOMIC DNA]</scope>
    <source>
        <strain evidence="3">NIOZ-UU30</strain>
    </source>
</reference>
<dbReference type="Gene3D" id="3.30.1330.200">
    <property type="match status" value="1"/>
</dbReference>
<dbReference type="InterPro" id="IPR038592">
    <property type="entry name" value="CheD-like_sf"/>
</dbReference>
<dbReference type="Proteomes" id="UP000603434">
    <property type="component" value="Unassembled WGS sequence"/>
</dbReference>
<protein>
    <submittedName>
        <fullName evidence="3">Uncharacterized protein</fullName>
    </submittedName>
</protein>
<gene>
    <name evidence="3" type="ORF">H8E23_01510</name>
</gene>
<evidence type="ECO:0000256" key="2">
    <source>
        <dbReference type="ARBA" id="ARBA00022801"/>
    </source>
</evidence>
<comment type="caution">
    <text evidence="3">The sequence shown here is derived from an EMBL/GenBank/DDBJ whole genome shotgun (WGS) entry which is preliminary data.</text>
</comment>
<keyword evidence="1" id="KW-0145">Chemotaxis</keyword>
<dbReference type="InterPro" id="IPR011324">
    <property type="entry name" value="Cytotoxic_necrot_fac-like_cat"/>
</dbReference>
<organism evidence="3 4">
    <name type="scientific">Candidatus Desulfatibia profunda</name>
    <dbReference type="NCBI Taxonomy" id="2841695"/>
    <lineage>
        <taxon>Bacteria</taxon>
        <taxon>Pseudomonadati</taxon>
        <taxon>Thermodesulfobacteriota</taxon>
        <taxon>Desulfobacteria</taxon>
        <taxon>Desulfobacterales</taxon>
        <taxon>Desulfobacterales incertae sedis</taxon>
        <taxon>Candidatus Desulfatibia</taxon>
    </lineage>
</organism>
<dbReference type="InterPro" id="IPR005659">
    <property type="entry name" value="Chemorcpt_Glu_NH3ase_CheD"/>
</dbReference>
<evidence type="ECO:0000313" key="3">
    <source>
        <dbReference type="EMBL" id="MBC8360060.1"/>
    </source>
</evidence>
<dbReference type="AlphaFoldDB" id="A0A8J6NK51"/>
<accession>A0A8J6NK51</accession>
<dbReference type="GO" id="GO:0006935">
    <property type="term" value="P:chemotaxis"/>
    <property type="evidence" value="ECO:0007669"/>
    <property type="project" value="UniProtKB-KW"/>
</dbReference>
<evidence type="ECO:0000313" key="4">
    <source>
        <dbReference type="Proteomes" id="UP000603434"/>
    </source>
</evidence>
<evidence type="ECO:0000256" key="1">
    <source>
        <dbReference type="ARBA" id="ARBA00022500"/>
    </source>
</evidence>
<dbReference type="EMBL" id="JACNJH010000060">
    <property type="protein sequence ID" value="MBC8360060.1"/>
    <property type="molecule type" value="Genomic_DNA"/>
</dbReference>
<sequence>MMLNDGSKIKHLEAQIFGEAYNPKISPENIGRDNIKIARNLLAKKNTNRFGRCGGEKGRKIVFNIRSGEVAVLKVGTLRQGDWYPYQSDR</sequence>
<name>A0A8J6NK51_9BACT</name>
<dbReference type="Pfam" id="PF03975">
    <property type="entry name" value="CheD"/>
    <property type="match status" value="1"/>
</dbReference>
<dbReference type="GO" id="GO:0050568">
    <property type="term" value="F:protein-glutamine glutaminase activity"/>
    <property type="evidence" value="ECO:0007669"/>
    <property type="project" value="InterPro"/>
</dbReference>
<proteinExistence type="predicted"/>
<dbReference type="SUPFAM" id="SSF64438">
    <property type="entry name" value="CNF1/YfiH-like putative cysteine hydrolases"/>
    <property type="match status" value="1"/>
</dbReference>